<evidence type="ECO:0000256" key="3">
    <source>
        <dbReference type="ARBA" id="ARBA00004887"/>
    </source>
</evidence>
<feature type="domain" description="Lumazine-binding" evidence="11">
    <location>
        <begin position="1"/>
        <end position="97"/>
    </location>
</feature>
<feature type="repeat" description="Lumazine-binding" evidence="10">
    <location>
        <begin position="98"/>
        <end position="194"/>
    </location>
</feature>
<dbReference type="InterPro" id="IPR023366">
    <property type="entry name" value="ATP_synth_asu-like_sf"/>
</dbReference>
<sequence>MFTGLIAEQGIVKEIRRNQQMIQLTFQASNSILSDYNIGDSMAVNGVCLTAIEVSSTFFKAEIMPETFKRTTFSTVKVGDRVNLERAVLMMQRFEGHFVAGHIDTVTRLIKKVENQNALVLTFAYPTKYAGEIIPQGSIAINGVSLTVTDTTAASFSVSLIPHSKSLTNLGNLGVGHLVNIETDIVGKYVKAQRKKFERYKEKDLL</sequence>
<evidence type="ECO:0000256" key="9">
    <source>
        <dbReference type="NCBIfam" id="TIGR00187"/>
    </source>
</evidence>
<keyword evidence="7" id="KW-0808">Transferase</keyword>
<dbReference type="Pfam" id="PF00677">
    <property type="entry name" value="Lum_binding"/>
    <property type="match status" value="2"/>
</dbReference>
<name>A0A1V2UEA9_ENTMU</name>
<evidence type="ECO:0000256" key="6">
    <source>
        <dbReference type="ARBA" id="ARBA00022619"/>
    </source>
</evidence>
<dbReference type="GO" id="GO:0004746">
    <property type="term" value="F:riboflavin synthase activity"/>
    <property type="evidence" value="ECO:0007669"/>
    <property type="project" value="UniProtKB-UniRule"/>
</dbReference>
<dbReference type="CDD" id="cd00402">
    <property type="entry name" value="Riboflavin_synthase_like"/>
    <property type="match status" value="1"/>
</dbReference>
<dbReference type="PANTHER" id="PTHR21098:SF12">
    <property type="entry name" value="RIBOFLAVIN SYNTHASE"/>
    <property type="match status" value="1"/>
</dbReference>
<comment type="pathway">
    <text evidence="3">Cofactor biosynthesis; riboflavin biosynthesis; riboflavin from 2-hydroxy-3-oxobutyl phosphate and 5-amino-6-(D-ribitylamino)uracil: step 2/2.</text>
</comment>
<dbReference type="FunFam" id="2.40.30.20:FF:000003">
    <property type="entry name" value="Riboflavin synthase, alpha subunit"/>
    <property type="match status" value="1"/>
</dbReference>
<evidence type="ECO:0000313" key="12">
    <source>
        <dbReference type="EMBL" id="ONN41609.1"/>
    </source>
</evidence>
<dbReference type="RefSeq" id="WP_062805756.1">
    <property type="nucleotide sequence ID" value="NZ_CABMMO010000013.1"/>
</dbReference>
<reference evidence="12 13" key="1">
    <citation type="submission" date="2016-12" db="EMBL/GenBank/DDBJ databases">
        <authorList>
            <person name="Song W.-J."/>
            <person name="Kurnit D.M."/>
        </authorList>
    </citation>
    <scope>NUCLEOTIDE SEQUENCE [LARGE SCALE GENOMIC DNA]</scope>
    <source>
        <strain evidence="12 13">CGB1038-1_S1</strain>
    </source>
</reference>
<comment type="catalytic activity">
    <reaction evidence="1">
        <text>2 6,7-dimethyl-8-(1-D-ribityl)lumazine + H(+) = 5-amino-6-(D-ribitylamino)uracil + riboflavin</text>
        <dbReference type="Rhea" id="RHEA:20772"/>
        <dbReference type="ChEBI" id="CHEBI:15378"/>
        <dbReference type="ChEBI" id="CHEBI:15934"/>
        <dbReference type="ChEBI" id="CHEBI:57986"/>
        <dbReference type="ChEBI" id="CHEBI:58201"/>
        <dbReference type="EC" id="2.5.1.9"/>
    </reaction>
</comment>
<dbReference type="PROSITE" id="PS51177">
    <property type="entry name" value="LUMAZINE_BIND"/>
    <property type="match status" value="2"/>
</dbReference>
<dbReference type="AlphaFoldDB" id="A0A1V2UEA9"/>
<evidence type="ECO:0000313" key="13">
    <source>
        <dbReference type="Proteomes" id="UP000189299"/>
    </source>
</evidence>
<dbReference type="PIRSF" id="PIRSF000498">
    <property type="entry name" value="Riboflavin_syn_A"/>
    <property type="match status" value="1"/>
</dbReference>
<feature type="domain" description="Lumazine-binding" evidence="11">
    <location>
        <begin position="98"/>
        <end position="194"/>
    </location>
</feature>
<keyword evidence="8" id="KW-0677">Repeat</keyword>
<evidence type="ECO:0000256" key="7">
    <source>
        <dbReference type="ARBA" id="ARBA00022679"/>
    </source>
</evidence>
<dbReference type="EMBL" id="MSTR01000013">
    <property type="protein sequence ID" value="ONN41609.1"/>
    <property type="molecule type" value="Genomic_DNA"/>
</dbReference>
<evidence type="ECO:0000259" key="11">
    <source>
        <dbReference type="PROSITE" id="PS51177"/>
    </source>
</evidence>
<comment type="caution">
    <text evidence="12">The sequence shown here is derived from an EMBL/GenBank/DDBJ whole genome shotgun (WGS) entry which is preliminary data.</text>
</comment>
<evidence type="ECO:0000256" key="1">
    <source>
        <dbReference type="ARBA" id="ARBA00000968"/>
    </source>
</evidence>
<dbReference type="InterPro" id="IPR017938">
    <property type="entry name" value="Riboflavin_synthase-like_b-brl"/>
</dbReference>
<dbReference type="Gene3D" id="2.40.30.20">
    <property type="match status" value="2"/>
</dbReference>
<evidence type="ECO:0000256" key="4">
    <source>
        <dbReference type="ARBA" id="ARBA00012827"/>
    </source>
</evidence>
<comment type="function">
    <text evidence="2">Catalyzes the dismutation of two molecules of 6,7-dimethyl-8-ribityllumazine, resulting in the formation of riboflavin and 5-amino-6-(D-ribitylamino)uracil.</text>
</comment>
<evidence type="ECO:0000256" key="5">
    <source>
        <dbReference type="ARBA" id="ARBA00013950"/>
    </source>
</evidence>
<dbReference type="EC" id="2.5.1.9" evidence="4 9"/>
<dbReference type="InterPro" id="IPR026017">
    <property type="entry name" value="Lumazine-bd_dom"/>
</dbReference>
<evidence type="ECO:0000256" key="8">
    <source>
        <dbReference type="ARBA" id="ARBA00022737"/>
    </source>
</evidence>
<feature type="repeat" description="Lumazine-binding" evidence="10">
    <location>
        <begin position="1"/>
        <end position="97"/>
    </location>
</feature>
<gene>
    <name evidence="12" type="ORF">BTN92_12155</name>
</gene>
<evidence type="ECO:0000256" key="10">
    <source>
        <dbReference type="PROSITE-ProRule" id="PRU00524"/>
    </source>
</evidence>
<organism evidence="12 13">
    <name type="scientific">Enterococcus mundtii</name>
    <dbReference type="NCBI Taxonomy" id="53346"/>
    <lineage>
        <taxon>Bacteria</taxon>
        <taxon>Bacillati</taxon>
        <taxon>Bacillota</taxon>
        <taxon>Bacilli</taxon>
        <taxon>Lactobacillales</taxon>
        <taxon>Enterococcaceae</taxon>
        <taxon>Enterococcus</taxon>
    </lineage>
</organism>
<dbReference type="OrthoDB" id="9788537at2"/>
<dbReference type="PANTHER" id="PTHR21098">
    <property type="entry name" value="RIBOFLAVIN SYNTHASE ALPHA CHAIN"/>
    <property type="match status" value="1"/>
</dbReference>
<dbReference type="InterPro" id="IPR001783">
    <property type="entry name" value="Lumazine-bd"/>
</dbReference>
<proteinExistence type="predicted"/>
<protein>
    <recommendedName>
        <fullName evidence="5 9">Riboflavin synthase</fullName>
        <ecNumber evidence="4 9">2.5.1.9</ecNumber>
    </recommendedName>
</protein>
<evidence type="ECO:0000256" key="2">
    <source>
        <dbReference type="ARBA" id="ARBA00002803"/>
    </source>
</evidence>
<dbReference type="Proteomes" id="UP000189299">
    <property type="component" value="Unassembled WGS sequence"/>
</dbReference>
<dbReference type="SUPFAM" id="SSF63380">
    <property type="entry name" value="Riboflavin synthase domain-like"/>
    <property type="match status" value="2"/>
</dbReference>
<dbReference type="GO" id="GO:0009231">
    <property type="term" value="P:riboflavin biosynthetic process"/>
    <property type="evidence" value="ECO:0007669"/>
    <property type="project" value="UniProtKB-KW"/>
</dbReference>
<accession>A0A1V2UEA9</accession>
<dbReference type="NCBIfam" id="NF006767">
    <property type="entry name" value="PRK09289.1"/>
    <property type="match status" value="1"/>
</dbReference>
<keyword evidence="6" id="KW-0686">Riboflavin biosynthesis</keyword>
<dbReference type="NCBIfam" id="TIGR00187">
    <property type="entry name" value="ribE"/>
    <property type="match status" value="1"/>
</dbReference>